<dbReference type="EMBL" id="JADBED010000001">
    <property type="protein sequence ID" value="MBE1524828.1"/>
    <property type="molecule type" value="Genomic_DNA"/>
</dbReference>
<feature type="binding site" evidence="7">
    <location>
        <position position="113"/>
    </location>
    <ligand>
        <name>S-adenosyl-L-methionine</name>
        <dbReference type="ChEBI" id="CHEBI:59789"/>
    </ligand>
</feature>
<feature type="binding site" evidence="7">
    <location>
        <begin position="299"/>
        <end position="302"/>
    </location>
    <ligand>
        <name>substrate</name>
    </ligand>
</feature>
<feature type="region of interest" description="Disordered" evidence="8">
    <location>
        <begin position="271"/>
        <end position="294"/>
    </location>
</feature>
<feature type="binding site" evidence="7">
    <location>
        <position position="165"/>
    </location>
    <ligand>
        <name>S-adenosyl-L-methionine</name>
        <dbReference type="ChEBI" id="CHEBI:59789"/>
    </ligand>
</feature>
<comment type="caution">
    <text evidence="9">The sequence shown here is derived from an EMBL/GenBank/DDBJ whole genome shotgun (WGS) entry which is preliminary data.</text>
</comment>
<comment type="catalytic activity">
    <reaction evidence="1 7">
        <text>guanosine(46) in tRNA + S-adenosyl-L-methionine = N(7)-methylguanosine(46) in tRNA + S-adenosyl-L-homocysteine</text>
        <dbReference type="Rhea" id="RHEA:42708"/>
        <dbReference type="Rhea" id="RHEA-COMP:10188"/>
        <dbReference type="Rhea" id="RHEA-COMP:10189"/>
        <dbReference type="ChEBI" id="CHEBI:57856"/>
        <dbReference type="ChEBI" id="CHEBI:59789"/>
        <dbReference type="ChEBI" id="CHEBI:74269"/>
        <dbReference type="ChEBI" id="CHEBI:74480"/>
        <dbReference type="EC" id="2.1.1.33"/>
    </reaction>
</comment>
<protein>
    <recommendedName>
        <fullName evidence="7">tRNA (guanine-N(7)-)-methyltransferase</fullName>
        <ecNumber evidence="7">2.1.1.33</ecNumber>
    </recommendedName>
    <alternativeName>
        <fullName evidence="7">tRNA (guanine(46)-N(7))-methyltransferase</fullName>
    </alternativeName>
    <alternativeName>
        <fullName evidence="7">tRNA(m7G46)-methyltransferase</fullName>
    </alternativeName>
</protein>
<evidence type="ECO:0000256" key="5">
    <source>
        <dbReference type="ARBA" id="ARBA00022691"/>
    </source>
</evidence>
<reference evidence="9 10" key="1">
    <citation type="submission" date="2020-10" db="EMBL/GenBank/DDBJ databases">
        <title>Sequencing the genomes of 1000 actinobacteria strains.</title>
        <authorList>
            <person name="Klenk H.-P."/>
        </authorList>
    </citation>
    <scope>NUCLEOTIDE SEQUENCE [LARGE SCALE GENOMIC DNA]</scope>
    <source>
        <strain evidence="9 10">DSM 15666</strain>
    </source>
</reference>
<evidence type="ECO:0000256" key="1">
    <source>
        <dbReference type="ARBA" id="ARBA00000142"/>
    </source>
</evidence>
<comment type="pathway">
    <text evidence="7">tRNA modification; N(7)-methylguanine-tRNA biosynthesis.</text>
</comment>
<dbReference type="CDD" id="cd02440">
    <property type="entry name" value="AdoMet_MTases"/>
    <property type="match status" value="1"/>
</dbReference>
<proteinExistence type="inferred from homology"/>
<keyword evidence="10" id="KW-1185">Reference proteome</keyword>
<evidence type="ECO:0000313" key="9">
    <source>
        <dbReference type="EMBL" id="MBE1524828.1"/>
    </source>
</evidence>
<dbReference type="HAMAP" id="MF_01057">
    <property type="entry name" value="tRNA_methyltr_TrmB"/>
    <property type="match status" value="1"/>
</dbReference>
<comment type="similarity">
    <text evidence="7">Belongs to the class I-like SAM-binding methyltransferase superfamily. TrmB family.</text>
</comment>
<sequence length="325" mass="35885">MTSQPDSSQPDASTPESSTPETSPPDPTDTSDPDASGPGAAPEHFERSRPMRRPLSFVRRSNRLKPSYQRTWDAALGQELLDIPHGERDTSVAEDFSIDWPAEFGRTAPIIVEIGSGSGEAVAQAAANHPETDFLAIEVYRPGAAQLASRVRREGLRNVRVAVANAPEVLDQLFAPGQVSEVWIFFPDPWHKKKHNKRRLIDAGFLTKVARVLPEGGVFRLATDWSGYAVQMREVLSASEQFSNPHAGERSGEESPLTEVRLYDLDAKSMGRDPAPLPLEQARDDDGGWAPRFSGRAQTDFESKALAVGRRIFDLTYIRRQDTPD</sequence>
<organism evidence="9 10">
    <name type="scientific">Nesterenkonia lutea</name>
    <dbReference type="NCBI Taxonomy" id="272919"/>
    <lineage>
        <taxon>Bacteria</taxon>
        <taxon>Bacillati</taxon>
        <taxon>Actinomycetota</taxon>
        <taxon>Actinomycetes</taxon>
        <taxon>Micrococcales</taxon>
        <taxon>Micrococcaceae</taxon>
        <taxon>Nesterenkonia</taxon>
    </lineage>
</organism>
<feature type="binding site" evidence="7">
    <location>
        <position position="224"/>
    </location>
    <ligand>
        <name>substrate</name>
    </ligand>
</feature>
<dbReference type="PANTHER" id="PTHR23417:SF14">
    <property type="entry name" value="PENTACOTRIPEPTIDE-REPEAT REGION OF PRORP DOMAIN-CONTAINING PROTEIN"/>
    <property type="match status" value="1"/>
</dbReference>
<dbReference type="NCBIfam" id="TIGR00091">
    <property type="entry name" value="tRNA (guanosine(46)-N7)-methyltransferase TrmB"/>
    <property type="match status" value="1"/>
</dbReference>
<keyword evidence="6 7" id="KW-0819">tRNA processing</keyword>
<dbReference type="InterPro" id="IPR055361">
    <property type="entry name" value="tRNA_methyltr_TrmB_bact"/>
</dbReference>
<feature type="region of interest" description="Interaction with RNA" evidence="7">
    <location>
        <begin position="194"/>
        <end position="199"/>
    </location>
</feature>
<feature type="compositionally biased region" description="Low complexity" evidence="8">
    <location>
        <begin position="10"/>
        <end position="21"/>
    </location>
</feature>
<dbReference type="InterPro" id="IPR003358">
    <property type="entry name" value="tRNA_(Gua-N-7)_MeTrfase_Trmb"/>
</dbReference>
<feature type="binding site" evidence="7">
    <location>
        <position position="138"/>
    </location>
    <ligand>
        <name>S-adenosyl-L-methionine</name>
        <dbReference type="ChEBI" id="CHEBI:59789"/>
    </ligand>
</feature>
<feature type="region of interest" description="Disordered" evidence="8">
    <location>
        <begin position="1"/>
        <end position="62"/>
    </location>
</feature>
<evidence type="ECO:0000313" key="10">
    <source>
        <dbReference type="Proteomes" id="UP000643525"/>
    </source>
</evidence>
<keyword evidence="5 7" id="KW-0949">S-adenosyl-L-methionine</keyword>
<evidence type="ECO:0000256" key="3">
    <source>
        <dbReference type="ARBA" id="ARBA00022603"/>
    </source>
</evidence>
<keyword evidence="3 7" id="KW-0489">Methyltransferase</keyword>
<dbReference type="GO" id="GO:0008176">
    <property type="term" value="F:tRNA (guanine(46)-N7)-methyltransferase activity"/>
    <property type="evidence" value="ECO:0007669"/>
    <property type="project" value="UniProtKB-EC"/>
</dbReference>
<dbReference type="SUPFAM" id="SSF53335">
    <property type="entry name" value="S-adenosyl-L-methionine-dependent methyltransferases"/>
    <property type="match status" value="1"/>
</dbReference>
<dbReference type="PROSITE" id="PS51625">
    <property type="entry name" value="SAM_MT_TRMB"/>
    <property type="match status" value="1"/>
</dbReference>
<gene>
    <name evidence="7" type="primary">trmB</name>
    <name evidence="9" type="ORF">H4W27_001946</name>
</gene>
<dbReference type="EC" id="2.1.1.33" evidence="7"/>
<dbReference type="Proteomes" id="UP000643525">
    <property type="component" value="Unassembled WGS sequence"/>
</dbReference>
<accession>A0ABR9JFW7</accession>
<dbReference type="PANTHER" id="PTHR23417">
    <property type="entry name" value="3-DEOXY-D-MANNO-OCTULOSONIC-ACID TRANSFERASE/TRNA GUANINE-N 7 - -METHYLTRANSFERASE"/>
    <property type="match status" value="1"/>
</dbReference>
<keyword evidence="4 7" id="KW-0808">Transferase</keyword>
<dbReference type="InterPro" id="IPR029063">
    <property type="entry name" value="SAM-dependent_MTases_sf"/>
</dbReference>
<comment type="function">
    <text evidence="2 7">Catalyzes the formation of N(7)-methylguanine at position 46 (m7G46) in tRNA.</text>
</comment>
<evidence type="ECO:0000256" key="4">
    <source>
        <dbReference type="ARBA" id="ARBA00022679"/>
    </source>
</evidence>
<dbReference type="Gene3D" id="3.40.50.150">
    <property type="entry name" value="Vaccinia Virus protein VP39"/>
    <property type="match status" value="1"/>
</dbReference>
<feature type="binding site" evidence="7">
    <location>
        <position position="188"/>
    </location>
    <ligand>
        <name>S-adenosyl-L-methionine</name>
        <dbReference type="ChEBI" id="CHEBI:59789"/>
    </ligand>
</feature>
<evidence type="ECO:0000256" key="7">
    <source>
        <dbReference type="HAMAP-Rule" id="MF_01057"/>
    </source>
</evidence>
<dbReference type="Pfam" id="PF02390">
    <property type="entry name" value="Methyltransf_4"/>
    <property type="match status" value="1"/>
</dbReference>
<feature type="binding site" evidence="7">
    <location>
        <position position="192"/>
    </location>
    <ligand>
        <name>substrate</name>
    </ligand>
</feature>
<evidence type="ECO:0000256" key="8">
    <source>
        <dbReference type="SAM" id="MobiDB-lite"/>
    </source>
</evidence>
<evidence type="ECO:0000256" key="2">
    <source>
        <dbReference type="ARBA" id="ARBA00003015"/>
    </source>
</evidence>
<name>A0ABR9JFW7_9MICC</name>
<evidence type="ECO:0000256" key="6">
    <source>
        <dbReference type="ARBA" id="ARBA00022694"/>
    </source>
</evidence>
<dbReference type="RefSeq" id="WP_318782276.1">
    <property type="nucleotide sequence ID" value="NZ_BAAALJ010000003.1"/>
</dbReference>